<name>A0A2S4V1W5_9BASI</name>
<proteinExistence type="predicted"/>
<dbReference type="Proteomes" id="UP000238274">
    <property type="component" value="Unassembled WGS sequence"/>
</dbReference>
<protein>
    <submittedName>
        <fullName evidence="1">Uncharacterized protein</fullName>
    </submittedName>
</protein>
<accession>A0A2S4V1W5</accession>
<reference evidence="2" key="3">
    <citation type="journal article" date="2018" name="Mol. Plant Microbe Interact.">
        <title>Genome sequence resources for the wheat stripe rust pathogen (Puccinia striiformis f. sp. tritici) and the barley stripe rust pathogen (Puccinia striiformis f. sp. hordei).</title>
        <authorList>
            <person name="Xia C."/>
            <person name="Wang M."/>
            <person name="Yin C."/>
            <person name="Cornejo O.E."/>
            <person name="Hulbert S.H."/>
            <person name="Chen X."/>
        </authorList>
    </citation>
    <scope>NUCLEOTIDE SEQUENCE [LARGE SCALE GENOMIC DNA]</scope>
    <source>
        <strain evidence="2">93TX-2</strain>
    </source>
</reference>
<organism evidence="1 2">
    <name type="scientific">Puccinia striiformis</name>
    <dbReference type="NCBI Taxonomy" id="27350"/>
    <lineage>
        <taxon>Eukaryota</taxon>
        <taxon>Fungi</taxon>
        <taxon>Dikarya</taxon>
        <taxon>Basidiomycota</taxon>
        <taxon>Pucciniomycotina</taxon>
        <taxon>Pucciniomycetes</taxon>
        <taxon>Pucciniales</taxon>
        <taxon>Pucciniaceae</taxon>
        <taxon>Puccinia</taxon>
    </lineage>
</organism>
<evidence type="ECO:0000313" key="1">
    <source>
        <dbReference type="EMBL" id="POW03491.1"/>
    </source>
</evidence>
<dbReference type="AlphaFoldDB" id="A0A2S4V1W5"/>
<dbReference type="VEuPathDB" id="FungiDB:PSTT_12025"/>
<sequence>MWISTFRFKGMWISTFRSKNYIESAALNSPVPFNTHDHHFKECKNFISTHLMELFTDLIGDELCGLLYKCVYFTASSELSSSNLESTYDQSKTFYMGACVLLDTKQYNACPIKTSGVRSEYETCGAPGTISVLMNKISMVVRVKR</sequence>
<gene>
    <name evidence="1" type="ORF">PSHT_11633</name>
</gene>
<reference evidence="1 2" key="1">
    <citation type="submission" date="2017-12" db="EMBL/GenBank/DDBJ databases">
        <title>Gene loss provides genomic basis for host adaptation in cereal stripe rust fungi.</title>
        <authorList>
            <person name="Xia C."/>
        </authorList>
    </citation>
    <scope>NUCLEOTIDE SEQUENCE [LARGE SCALE GENOMIC DNA]</scope>
    <source>
        <strain evidence="1 2">93TX-2</strain>
    </source>
</reference>
<evidence type="ECO:0000313" key="2">
    <source>
        <dbReference type="Proteomes" id="UP000238274"/>
    </source>
</evidence>
<dbReference type="VEuPathDB" id="FungiDB:PSHT_11633"/>
<dbReference type="EMBL" id="PKSM01000197">
    <property type="protein sequence ID" value="POW03491.1"/>
    <property type="molecule type" value="Genomic_DNA"/>
</dbReference>
<keyword evidence="2" id="KW-1185">Reference proteome</keyword>
<reference evidence="2" key="2">
    <citation type="journal article" date="2018" name="BMC Genomics">
        <title>Genomic insights into host adaptation between the wheat stripe rust pathogen (Puccinia striiformis f. sp. tritici) and the barley stripe rust pathogen (Puccinia striiformis f. sp. hordei).</title>
        <authorList>
            <person name="Xia C."/>
            <person name="Wang M."/>
            <person name="Yin C."/>
            <person name="Cornejo O.E."/>
            <person name="Hulbert S.H."/>
            <person name="Chen X."/>
        </authorList>
    </citation>
    <scope>NUCLEOTIDE SEQUENCE [LARGE SCALE GENOMIC DNA]</scope>
    <source>
        <strain evidence="2">93TX-2</strain>
    </source>
</reference>
<comment type="caution">
    <text evidence="1">The sequence shown here is derived from an EMBL/GenBank/DDBJ whole genome shotgun (WGS) entry which is preliminary data.</text>
</comment>